<organism evidence="1">
    <name type="scientific">Arundo donax</name>
    <name type="common">Giant reed</name>
    <name type="synonym">Donax arundinaceus</name>
    <dbReference type="NCBI Taxonomy" id="35708"/>
    <lineage>
        <taxon>Eukaryota</taxon>
        <taxon>Viridiplantae</taxon>
        <taxon>Streptophyta</taxon>
        <taxon>Embryophyta</taxon>
        <taxon>Tracheophyta</taxon>
        <taxon>Spermatophyta</taxon>
        <taxon>Magnoliopsida</taxon>
        <taxon>Liliopsida</taxon>
        <taxon>Poales</taxon>
        <taxon>Poaceae</taxon>
        <taxon>PACMAD clade</taxon>
        <taxon>Arundinoideae</taxon>
        <taxon>Arundineae</taxon>
        <taxon>Arundo</taxon>
    </lineage>
</organism>
<evidence type="ECO:0000313" key="1">
    <source>
        <dbReference type="EMBL" id="JAD90612.1"/>
    </source>
</evidence>
<accession>A0A0A9E3T6</accession>
<protein>
    <submittedName>
        <fullName evidence="1">Uncharacterized protein</fullName>
    </submittedName>
</protein>
<reference evidence="1" key="2">
    <citation type="journal article" date="2015" name="Data Brief">
        <title>Shoot transcriptome of the giant reed, Arundo donax.</title>
        <authorList>
            <person name="Barrero R.A."/>
            <person name="Guerrero F.D."/>
            <person name="Moolhuijzen P."/>
            <person name="Goolsby J.A."/>
            <person name="Tidwell J."/>
            <person name="Bellgard S.E."/>
            <person name="Bellgard M.I."/>
        </authorList>
    </citation>
    <scope>NUCLEOTIDE SEQUENCE</scope>
    <source>
        <tissue evidence="1">Shoot tissue taken approximately 20 cm above the soil surface</tissue>
    </source>
</reference>
<dbReference type="EMBL" id="GBRH01207283">
    <property type="protein sequence ID" value="JAD90612.1"/>
    <property type="molecule type" value="Transcribed_RNA"/>
</dbReference>
<dbReference type="AlphaFoldDB" id="A0A0A9E3T6"/>
<proteinExistence type="predicted"/>
<reference evidence="1" key="1">
    <citation type="submission" date="2014-09" db="EMBL/GenBank/DDBJ databases">
        <authorList>
            <person name="Magalhaes I.L.F."/>
            <person name="Oliveira U."/>
            <person name="Santos F.R."/>
            <person name="Vidigal T.H.D.A."/>
            <person name="Brescovit A.D."/>
            <person name="Santos A.J."/>
        </authorList>
    </citation>
    <scope>NUCLEOTIDE SEQUENCE</scope>
    <source>
        <tissue evidence="1">Shoot tissue taken approximately 20 cm above the soil surface</tissue>
    </source>
</reference>
<sequence>MILFRVFRFILVGDWRARERAGSRPGLESGSGECAGAVAGDPAVVGEEGINRWWRGV</sequence>
<name>A0A0A9E3T6_ARUDO</name>